<feature type="region of interest" description="Disordered" evidence="4">
    <location>
        <begin position="1"/>
        <end position="47"/>
    </location>
</feature>
<comment type="similarity">
    <text evidence="2">Belongs to the NOC2 family.</text>
</comment>
<dbReference type="GO" id="GO:0030690">
    <property type="term" value="C:Noc1p-Noc2p complex"/>
    <property type="evidence" value="ECO:0007669"/>
    <property type="project" value="TreeGrafter"/>
</dbReference>
<gene>
    <name evidence="5" type="ORF">GIB67_005750</name>
</gene>
<dbReference type="EMBL" id="JACGCM010002866">
    <property type="protein sequence ID" value="KAF6134358.1"/>
    <property type="molecule type" value="Genomic_DNA"/>
</dbReference>
<dbReference type="InterPro" id="IPR005343">
    <property type="entry name" value="Noc2"/>
</dbReference>
<dbReference type="PANTHER" id="PTHR12687:SF8">
    <property type="entry name" value="PROTEIN REBELOTE"/>
    <property type="match status" value="1"/>
</dbReference>
<dbReference type="GO" id="GO:0042273">
    <property type="term" value="P:ribosomal large subunit biogenesis"/>
    <property type="evidence" value="ECO:0007669"/>
    <property type="project" value="TreeGrafter"/>
</dbReference>
<feature type="compositionally biased region" description="Basic residues" evidence="4">
    <location>
        <begin position="1"/>
        <end position="13"/>
    </location>
</feature>
<name>A0A7J7KVK0_9MAGN</name>
<dbReference type="OrthoDB" id="10266662at2759"/>
<evidence type="ECO:0000313" key="5">
    <source>
        <dbReference type="EMBL" id="KAF6134358.1"/>
    </source>
</evidence>
<evidence type="ECO:0000313" key="6">
    <source>
        <dbReference type="Proteomes" id="UP000541444"/>
    </source>
</evidence>
<accession>A0A7J7KVK0</accession>
<evidence type="ECO:0008006" key="7">
    <source>
        <dbReference type="Google" id="ProtNLM"/>
    </source>
</evidence>
<evidence type="ECO:0000256" key="1">
    <source>
        <dbReference type="ARBA" id="ARBA00004123"/>
    </source>
</evidence>
<dbReference type="GO" id="GO:0005654">
    <property type="term" value="C:nucleoplasm"/>
    <property type="evidence" value="ECO:0007669"/>
    <property type="project" value="TreeGrafter"/>
</dbReference>
<keyword evidence="6" id="KW-1185">Reference proteome</keyword>
<sequence>MGKLGKKARKFAKKNLQSVDKRQRKLHAPFRKKTPRGDKGGNTGTQAVVKTVLRSESNFEDVAIGDTSLDFIFNEDDSDLKEDDSGSDGYLSEDSSYVYNDDSENDSDENGGTPLLGQNNDIHLELAKQKRKLDRLKEKDPNFLKFLENHDKDIEQYRNEESYSNEGEGSDDDMVTFKVGDVKSAKGKVVTSSTIDSWCKLVLAEENLSAIRGLLNAYRTACHYGFEDGQKIKTSETFYMVVSFMLRKANGIFQRLLDLSTSTYKSATILKLKNTSRWKTVKPLIKSYLRSTLFLLNQVTDCEILVFTLTQLGDAIIYFAAFQSLEKRLIEVAVHLWATGRGSVSSSSFLIMRNICLLLHPECLRTCLRSSFKAFMVHNKFVDSGNLKHIQFLVKSLVELCSIDVSTSFSKALVSVQQLAKIMQHGLKTKKKELLKKISSWQYMNCIGLWVEFISMNIKDHDLQTLLYLIIQVINGVAHLFPGSRYFPLRRKCVQMLSQLSNSSGIFIPITSLVLDSLEYAGSGKPDARSEIAFDISVLLKVPKQWLKSQVFHEEIVLSVIELLSAHFSQWSYHISFPDLATISLIRLRIFHEKITSESLRRPVKRLIDQVQQNTEFVQKKREEVAFSLNDQNSVESFFQLKTSSKSDPFTQYYASVIEKSQSRHVERNISAPERKKSRKQPRKVCDAGTVSDSNGARVGRSDERKPKKQKT</sequence>
<protein>
    <recommendedName>
        <fullName evidence="7">Nucleolar complex protein 2 homolog</fullName>
    </recommendedName>
</protein>
<feature type="region of interest" description="Disordered" evidence="4">
    <location>
        <begin position="77"/>
        <end position="120"/>
    </location>
</feature>
<evidence type="ECO:0000256" key="2">
    <source>
        <dbReference type="ARBA" id="ARBA00005907"/>
    </source>
</evidence>
<feature type="region of interest" description="Disordered" evidence="4">
    <location>
        <begin position="664"/>
        <end position="712"/>
    </location>
</feature>
<comment type="caution">
    <text evidence="5">The sequence shown here is derived from an EMBL/GenBank/DDBJ whole genome shotgun (WGS) entry which is preliminary data.</text>
</comment>
<comment type="subcellular location">
    <subcellularLocation>
        <location evidence="1">Nucleus</location>
    </subcellularLocation>
</comment>
<evidence type="ECO:0000256" key="4">
    <source>
        <dbReference type="SAM" id="MobiDB-lite"/>
    </source>
</evidence>
<feature type="compositionally biased region" description="Basic residues" evidence="4">
    <location>
        <begin position="22"/>
        <end position="34"/>
    </location>
</feature>
<dbReference type="GO" id="GO:0030691">
    <property type="term" value="C:Noc2p-Noc3p complex"/>
    <property type="evidence" value="ECO:0007669"/>
    <property type="project" value="TreeGrafter"/>
</dbReference>
<dbReference type="PANTHER" id="PTHR12687">
    <property type="entry name" value="NUCLEOLAR COMPLEX 2 AND RAD4-RELATED"/>
    <property type="match status" value="1"/>
</dbReference>
<dbReference type="AlphaFoldDB" id="A0A7J7KVK0"/>
<reference evidence="5 6" key="1">
    <citation type="journal article" date="2020" name="IScience">
        <title>Genome Sequencing of the Endangered Kingdonia uniflora (Circaeasteraceae, Ranunculales) Reveals Potential Mechanisms of Evolutionary Specialization.</title>
        <authorList>
            <person name="Sun Y."/>
            <person name="Deng T."/>
            <person name="Zhang A."/>
            <person name="Moore M.J."/>
            <person name="Landis J.B."/>
            <person name="Lin N."/>
            <person name="Zhang H."/>
            <person name="Zhang X."/>
            <person name="Huang J."/>
            <person name="Zhang X."/>
            <person name="Sun H."/>
            <person name="Wang H."/>
        </authorList>
    </citation>
    <scope>NUCLEOTIDE SEQUENCE [LARGE SCALE GENOMIC DNA]</scope>
    <source>
        <strain evidence="5">TB1705</strain>
        <tissue evidence="5">Leaf</tissue>
    </source>
</reference>
<dbReference type="GO" id="GO:0005730">
    <property type="term" value="C:nucleolus"/>
    <property type="evidence" value="ECO:0007669"/>
    <property type="project" value="TreeGrafter"/>
</dbReference>
<evidence type="ECO:0000256" key="3">
    <source>
        <dbReference type="ARBA" id="ARBA00023242"/>
    </source>
</evidence>
<dbReference type="Pfam" id="PF03715">
    <property type="entry name" value="Noc2"/>
    <property type="match status" value="1"/>
</dbReference>
<keyword evidence="3" id="KW-0539">Nucleus</keyword>
<feature type="compositionally biased region" description="Acidic residues" evidence="4">
    <location>
        <begin position="77"/>
        <end position="86"/>
    </location>
</feature>
<proteinExistence type="inferred from homology"/>
<organism evidence="5 6">
    <name type="scientific">Kingdonia uniflora</name>
    <dbReference type="NCBI Taxonomy" id="39325"/>
    <lineage>
        <taxon>Eukaryota</taxon>
        <taxon>Viridiplantae</taxon>
        <taxon>Streptophyta</taxon>
        <taxon>Embryophyta</taxon>
        <taxon>Tracheophyta</taxon>
        <taxon>Spermatophyta</taxon>
        <taxon>Magnoliopsida</taxon>
        <taxon>Ranunculales</taxon>
        <taxon>Circaeasteraceae</taxon>
        <taxon>Kingdonia</taxon>
    </lineage>
</organism>
<dbReference type="Proteomes" id="UP000541444">
    <property type="component" value="Unassembled WGS sequence"/>
</dbReference>